<organism evidence="1">
    <name type="scientific">marine sediment metagenome</name>
    <dbReference type="NCBI Taxonomy" id="412755"/>
    <lineage>
        <taxon>unclassified sequences</taxon>
        <taxon>metagenomes</taxon>
        <taxon>ecological metagenomes</taxon>
    </lineage>
</organism>
<protein>
    <submittedName>
        <fullName evidence="1">Uncharacterized protein</fullName>
    </submittedName>
</protein>
<name>A0A0F9N8W9_9ZZZZ</name>
<proteinExistence type="predicted"/>
<evidence type="ECO:0000313" key="1">
    <source>
        <dbReference type="EMBL" id="KKN14394.1"/>
    </source>
</evidence>
<accession>A0A0F9N8W9</accession>
<reference evidence="1" key="1">
    <citation type="journal article" date="2015" name="Nature">
        <title>Complex archaea that bridge the gap between prokaryotes and eukaryotes.</title>
        <authorList>
            <person name="Spang A."/>
            <person name="Saw J.H."/>
            <person name="Jorgensen S.L."/>
            <person name="Zaremba-Niedzwiedzka K."/>
            <person name="Martijn J."/>
            <person name="Lind A.E."/>
            <person name="van Eijk R."/>
            <person name="Schleper C."/>
            <person name="Guy L."/>
            <person name="Ettema T.J."/>
        </authorList>
    </citation>
    <scope>NUCLEOTIDE SEQUENCE</scope>
</reference>
<gene>
    <name evidence="1" type="ORF">LCGC14_0996440</name>
</gene>
<dbReference type="AlphaFoldDB" id="A0A0F9N8W9"/>
<comment type="caution">
    <text evidence="1">The sequence shown here is derived from an EMBL/GenBank/DDBJ whole genome shotgun (WGS) entry which is preliminary data.</text>
</comment>
<dbReference type="EMBL" id="LAZR01003821">
    <property type="protein sequence ID" value="KKN14394.1"/>
    <property type="molecule type" value="Genomic_DNA"/>
</dbReference>
<sequence>MIKLVFTRIRTTFIIEIDNKIIVYKDRKFPKGFQFMPKDQDIKKIILFSRNKLPPEVIKWVEDANSGKNLEEYLSAKDDEALIPIIIRDAKLNGCIFQKRTQ</sequence>